<dbReference type="Pfam" id="PF00501">
    <property type="entry name" value="AMP-binding"/>
    <property type="match status" value="1"/>
</dbReference>
<evidence type="ECO:0000256" key="1">
    <source>
        <dbReference type="ARBA" id="ARBA00006432"/>
    </source>
</evidence>
<dbReference type="GO" id="GO:0004467">
    <property type="term" value="F:long-chain fatty acid-CoA ligase activity"/>
    <property type="evidence" value="ECO:0007669"/>
    <property type="project" value="TreeGrafter"/>
</dbReference>
<dbReference type="GO" id="GO:0044539">
    <property type="term" value="P:long-chain fatty acid import into cell"/>
    <property type="evidence" value="ECO:0007669"/>
    <property type="project" value="TreeGrafter"/>
</dbReference>
<evidence type="ECO:0000259" key="7">
    <source>
        <dbReference type="Pfam" id="PF00501"/>
    </source>
</evidence>
<feature type="domain" description="AMP-dependent synthetase/ligase" evidence="7">
    <location>
        <begin position="17"/>
        <end position="168"/>
    </location>
</feature>
<dbReference type="AlphaFoldDB" id="A0A803YDM5"/>
<accession>A0A803YDM5</accession>
<keyword evidence="6" id="KW-0812">Transmembrane</keyword>
<dbReference type="SUPFAM" id="SSF56801">
    <property type="entry name" value="Acetyl-CoA synthetase-like"/>
    <property type="match status" value="1"/>
</dbReference>
<comment type="similarity">
    <text evidence="1">Belongs to the ATP-dependent AMP-binding enzyme family.</text>
</comment>
<dbReference type="InterPro" id="IPR042099">
    <property type="entry name" value="ANL_N_sf"/>
</dbReference>
<reference evidence="8" key="2">
    <citation type="submission" date="2025-08" db="UniProtKB">
        <authorList>
            <consortium name="Ensembl"/>
        </authorList>
    </citation>
    <scope>IDENTIFICATION</scope>
</reference>
<comment type="catalytic activity">
    <reaction evidence="3">
        <text>a very long-chain fatty acid + ATP + CoA = a very long-chain fatty acyl-CoA + AMP + diphosphate</text>
        <dbReference type="Rhea" id="RHEA:54536"/>
        <dbReference type="ChEBI" id="CHEBI:30616"/>
        <dbReference type="ChEBI" id="CHEBI:33019"/>
        <dbReference type="ChEBI" id="CHEBI:57287"/>
        <dbReference type="ChEBI" id="CHEBI:58950"/>
        <dbReference type="ChEBI" id="CHEBI:138261"/>
        <dbReference type="ChEBI" id="CHEBI:456215"/>
    </reaction>
    <physiologicalReaction direction="left-to-right" evidence="3">
        <dbReference type="Rhea" id="RHEA:54537"/>
    </physiologicalReaction>
</comment>
<dbReference type="GO" id="GO:0005886">
    <property type="term" value="C:plasma membrane"/>
    <property type="evidence" value="ECO:0007669"/>
    <property type="project" value="TreeGrafter"/>
</dbReference>
<evidence type="ECO:0000256" key="6">
    <source>
        <dbReference type="SAM" id="Phobius"/>
    </source>
</evidence>
<dbReference type="Ensembl" id="ENSMGAT00000030348.1">
    <property type="protein sequence ID" value="ENSMGAP00000029872.1"/>
    <property type="gene ID" value="ENSMGAG00000022398.1"/>
</dbReference>
<evidence type="ECO:0000313" key="8">
    <source>
        <dbReference type="Ensembl" id="ENSMGAP00000029872.1"/>
    </source>
</evidence>
<dbReference type="PANTHER" id="PTHR43107">
    <property type="entry name" value="LONG-CHAIN FATTY ACID TRANSPORT PROTEIN"/>
    <property type="match status" value="1"/>
</dbReference>
<dbReference type="GO" id="GO:0005789">
    <property type="term" value="C:endoplasmic reticulum membrane"/>
    <property type="evidence" value="ECO:0007669"/>
    <property type="project" value="TreeGrafter"/>
</dbReference>
<protein>
    <recommendedName>
        <fullName evidence="4">Long-chain-fatty-acid--CoA ligase</fullName>
    </recommendedName>
</protein>
<dbReference type="PANTHER" id="PTHR43107:SF10">
    <property type="entry name" value="LONG-CHAIN FATTY ACID TRANSPORT PROTEIN 6"/>
    <property type="match status" value="1"/>
</dbReference>
<keyword evidence="2" id="KW-0436">Ligase</keyword>
<name>A0A803YDM5_MELGA</name>
<dbReference type="InterPro" id="IPR000873">
    <property type="entry name" value="AMP-dep_synth/lig_dom"/>
</dbReference>
<evidence type="ECO:0000256" key="4">
    <source>
        <dbReference type="ARBA" id="ARBA00041297"/>
    </source>
</evidence>
<dbReference type="Proteomes" id="UP000001645">
    <property type="component" value="Chromosome Z"/>
</dbReference>
<organism evidence="8 9">
    <name type="scientific">Meleagris gallopavo</name>
    <name type="common">Wild turkey</name>
    <dbReference type="NCBI Taxonomy" id="9103"/>
    <lineage>
        <taxon>Eukaryota</taxon>
        <taxon>Metazoa</taxon>
        <taxon>Chordata</taxon>
        <taxon>Craniata</taxon>
        <taxon>Vertebrata</taxon>
        <taxon>Euteleostomi</taxon>
        <taxon>Archelosauria</taxon>
        <taxon>Archosauria</taxon>
        <taxon>Dinosauria</taxon>
        <taxon>Saurischia</taxon>
        <taxon>Theropoda</taxon>
        <taxon>Coelurosauria</taxon>
        <taxon>Aves</taxon>
        <taxon>Neognathae</taxon>
        <taxon>Galloanserae</taxon>
        <taxon>Galliformes</taxon>
        <taxon>Phasianidae</taxon>
        <taxon>Meleagridinae</taxon>
        <taxon>Meleagris</taxon>
    </lineage>
</organism>
<keyword evidence="9" id="KW-1185">Reference proteome</keyword>
<dbReference type="InParanoid" id="A0A803YDM5"/>
<keyword evidence="6" id="KW-1133">Transmembrane helix</keyword>
<evidence type="ECO:0000313" key="9">
    <source>
        <dbReference type="Proteomes" id="UP000001645"/>
    </source>
</evidence>
<dbReference type="Gene3D" id="3.40.50.12780">
    <property type="entry name" value="N-terminal domain of ligase-like"/>
    <property type="match status" value="1"/>
</dbReference>
<reference evidence="8 9" key="1">
    <citation type="journal article" date="2010" name="PLoS Biol.">
        <title>Multi-platform next-generation sequencing of the domestic turkey (Meleagris gallopavo): genome assembly and analysis.</title>
        <authorList>
            <person name="Dalloul R.A."/>
            <person name="Long J.A."/>
            <person name="Zimin A.V."/>
            <person name="Aslam L."/>
            <person name="Beal K."/>
            <person name="Blomberg L.A."/>
            <person name="Bouffard P."/>
            <person name="Burt D.W."/>
            <person name="Crasta O."/>
            <person name="Crooijmans R.P."/>
            <person name="Cooper K."/>
            <person name="Coulombe R.A."/>
            <person name="De S."/>
            <person name="Delany M.E."/>
            <person name="Dodgson J.B."/>
            <person name="Dong J.J."/>
            <person name="Evans C."/>
            <person name="Frederickson K.M."/>
            <person name="Flicek P."/>
            <person name="Florea L."/>
            <person name="Folkerts O."/>
            <person name="Groenen M.A."/>
            <person name="Harkins T.T."/>
            <person name="Herrero J."/>
            <person name="Hoffmann S."/>
            <person name="Megens H.J."/>
            <person name="Jiang A."/>
            <person name="de Jong P."/>
            <person name="Kaiser P."/>
            <person name="Kim H."/>
            <person name="Kim K.W."/>
            <person name="Kim S."/>
            <person name="Langenberger D."/>
            <person name="Lee M.K."/>
            <person name="Lee T."/>
            <person name="Mane S."/>
            <person name="Marcais G."/>
            <person name="Marz M."/>
            <person name="McElroy A.P."/>
            <person name="Modise T."/>
            <person name="Nefedov M."/>
            <person name="Notredame C."/>
            <person name="Paton I.R."/>
            <person name="Payne W.S."/>
            <person name="Pertea G."/>
            <person name="Prickett D."/>
            <person name="Puiu D."/>
            <person name="Qioa D."/>
            <person name="Raineri E."/>
            <person name="Ruffier M."/>
            <person name="Salzberg S.L."/>
            <person name="Schatz M.C."/>
            <person name="Scheuring C."/>
            <person name="Schmidt C.J."/>
            <person name="Schroeder S."/>
            <person name="Searle S.M."/>
            <person name="Smith E.J."/>
            <person name="Smith J."/>
            <person name="Sonstegard T.S."/>
            <person name="Stadler P.F."/>
            <person name="Tafer H."/>
            <person name="Tu Z.J."/>
            <person name="Van Tassell C.P."/>
            <person name="Vilella A.J."/>
            <person name="Williams K.P."/>
            <person name="Yorke J.A."/>
            <person name="Zhang L."/>
            <person name="Zhang H.B."/>
            <person name="Zhang X."/>
            <person name="Zhang Y."/>
            <person name="Reed K.M."/>
        </authorList>
    </citation>
    <scope>NUCLEOTIDE SEQUENCE [LARGE SCALE GENOMIC DNA]</scope>
</reference>
<feature type="transmembrane region" description="Helical" evidence="6">
    <location>
        <begin position="240"/>
        <end position="262"/>
    </location>
</feature>
<proteinExistence type="inferred from homology"/>
<comment type="catalytic activity">
    <reaction evidence="5">
        <text>tetracosanoate + ATP + CoA = tetracosanoyl-CoA + AMP + diphosphate</text>
        <dbReference type="Rhea" id="RHEA:33639"/>
        <dbReference type="ChEBI" id="CHEBI:30616"/>
        <dbReference type="ChEBI" id="CHEBI:31014"/>
        <dbReference type="ChEBI" id="CHEBI:33019"/>
        <dbReference type="ChEBI" id="CHEBI:57287"/>
        <dbReference type="ChEBI" id="CHEBI:65052"/>
        <dbReference type="ChEBI" id="CHEBI:456215"/>
    </reaction>
    <physiologicalReaction direction="left-to-right" evidence="5">
        <dbReference type="Rhea" id="RHEA:33640"/>
    </physiologicalReaction>
</comment>
<evidence type="ECO:0000256" key="3">
    <source>
        <dbReference type="ARBA" id="ARBA00036527"/>
    </source>
</evidence>
<dbReference type="GO" id="GO:0005324">
    <property type="term" value="F:long-chain fatty acid transmembrane transporter activity"/>
    <property type="evidence" value="ECO:0007669"/>
    <property type="project" value="TreeGrafter"/>
</dbReference>
<evidence type="ECO:0000256" key="5">
    <source>
        <dbReference type="ARBA" id="ARBA00048666"/>
    </source>
</evidence>
<keyword evidence="6" id="KW-0472">Membrane</keyword>
<sequence length="392" mass="45662">MDSLEGKLYAEYCVFITGLPKAAVISHMQVLKGAAGLWAFGATAEDIIYITLPLYHSAASLLGIGGCIELGATCVLRKKFSASQFWSDCKKYNVTVIQYIGELCRYLCSQPVKNHKVRLAVGNGVRNDVWREFLDRFGAVKICEFYGATEGNICFMNHTGKIGSVGRTNFFYKVTTFFYFVKWNAESQCISRFDHRTWDLRYSVSILCYCKINWQTMQVYAGRGKVQTEMCLHPAEKEKIFVVFFLNYLWYYVQIAVSSFMWKSLGRKKGFCKNLSFLNFEISDQRYLDLNIQDKESIADLQKTLLTVLFDLFYNKIVGPILISNHTIFFHQYRPKLHFLNYFFFRILCKFIATFKHQEMHLVNKEFHPEIISNPSYFLEIYKNVFSSEIFL</sequence>
<evidence type="ECO:0000256" key="2">
    <source>
        <dbReference type="ARBA" id="ARBA00022598"/>
    </source>
</evidence>
<dbReference type="GeneTree" id="ENSGT00940000159700"/>
<reference evidence="8" key="3">
    <citation type="submission" date="2025-09" db="UniProtKB">
        <authorList>
            <consortium name="Ensembl"/>
        </authorList>
    </citation>
    <scope>IDENTIFICATION</scope>
</reference>